<dbReference type="Gramene" id="Mp2g01440.1">
    <property type="protein sequence ID" value="Mp2g01440.1.cds"/>
    <property type="gene ID" value="Mp2g01440"/>
</dbReference>
<reference evidence="2" key="1">
    <citation type="journal article" date="2017" name="Cell">
        <title>Insights into land plant evolution garnered from the Marchantia polymorpha genome.</title>
        <authorList>
            <person name="Bowman J.L."/>
            <person name="Kohchi T."/>
            <person name="Yamato K.T."/>
            <person name="Jenkins J."/>
            <person name="Shu S."/>
            <person name="Ishizaki K."/>
            <person name="Yamaoka S."/>
            <person name="Nishihama R."/>
            <person name="Nakamura Y."/>
            <person name="Berger F."/>
            <person name="Adam C."/>
            <person name="Aki S.S."/>
            <person name="Althoff F."/>
            <person name="Araki T."/>
            <person name="Arteaga-Vazquez M.A."/>
            <person name="Balasubrmanian S."/>
            <person name="Barry K."/>
            <person name="Bauer D."/>
            <person name="Boehm C.R."/>
            <person name="Briginshaw L."/>
            <person name="Caballero-Perez J."/>
            <person name="Catarino B."/>
            <person name="Chen F."/>
            <person name="Chiyoda S."/>
            <person name="Chovatia M."/>
            <person name="Davies K.M."/>
            <person name="Delmans M."/>
            <person name="Demura T."/>
            <person name="Dierschke T."/>
            <person name="Dolan L."/>
            <person name="Dorantes-Acosta A.E."/>
            <person name="Eklund D.M."/>
            <person name="Florent S.N."/>
            <person name="Flores-Sandoval E."/>
            <person name="Fujiyama A."/>
            <person name="Fukuzawa H."/>
            <person name="Galik B."/>
            <person name="Grimanelli D."/>
            <person name="Grimwood J."/>
            <person name="Grossniklaus U."/>
            <person name="Hamada T."/>
            <person name="Haseloff J."/>
            <person name="Hetherington A.J."/>
            <person name="Higo A."/>
            <person name="Hirakawa Y."/>
            <person name="Hundley H.N."/>
            <person name="Ikeda Y."/>
            <person name="Inoue K."/>
            <person name="Inoue S.I."/>
            <person name="Ishida S."/>
            <person name="Jia Q."/>
            <person name="Kakita M."/>
            <person name="Kanazawa T."/>
            <person name="Kawai Y."/>
            <person name="Kawashima T."/>
            <person name="Kennedy M."/>
            <person name="Kinose K."/>
            <person name="Kinoshita T."/>
            <person name="Kohara Y."/>
            <person name="Koide E."/>
            <person name="Komatsu K."/>
            <person name="Kopischke S."/>
            <person name="Kubo M."/>
            <person name="Kyozuka J."/>
            <person name="Lagercrantz U."/>
            <person name="Lin S.S."/>
            <person name="Lindquist E."/>
            <person name="Lipzen A.M."/>
            <person name="Lu C.W."/>
            <person name="De Luna E."/>
            <person name="Martienssen R.A."/>
            <person name="Minamino N."/>
            <person name="Mizutani M."/>
            <person name="Mizutani M."/>
            <person name="Mochizuki N."/>
            <person name="Monte I."/>
            <person name="Mosher R."/>
            <person name="Nagasaki H."/>
            <person name="Nakagami H."/>
            <person name="Naramoto S."/>
            <person name="Nishitani K."/>
            <person name="Ohtani M."/>
            <person name="Okamoto T."/>
            <person name="Okumura M."/>
            <person name="Phillips J."/>
            <person name="Pollak B."/>
            <person name="Reinders A."/>
            <person name="Rovekamp M."/>
            <person name="Sano R."/>
            <person name="Sawa S."/>
            <person name="Schmid M.W."/>
            <person name="Shirakawa M."/>
            <person name="Solano R."/>
            <person name="Spunde A."/>
            <person name="Suetsugu N."/>
            <person name="Sugano S."/>
            <person name="Sugiyama A."/>
            <person name="Sun R."/>
            <person name="Suzuki Y."/>
            <person name="Takenaka M."/>
            <person name="Takezawa D."/>
            <person name="Tomogane H."/>
            <person name="Tsuzuki M."/>
            <person name="Ueda T."/>
            <person name="Umeda M."/>
            <person name="Ward J.M."/>
            <person name="Watanabe Y."/>
            <person name="Yazaki K."/>
            <person name="Yokoyama R."/>
            <person name="Yoshitake Y."/>
            <person name="Yotsui I."/>
            <person name="Zachgo S."/>
            <person name="Schmutz J."/>
        </authorList>
    </citation>
    <scope>NUCLEOTIDE SEQUENCE [LARGE SCALE GENOMIC DNA]</scope>
    <source>
        <strain evidence="2">Tak-1</strain>
    </source>
</reference>
<dbReference type="EMBL" id="KZ772700">
    <property type="protein sequence ID" value="PTQ42681.1"/>
    <property type="molecule type" value="Genomic_DNA"/>
</dbReference>
<proteinExistence type="predicted"/>
<organism evidence="1 2">
    <name type="scientific">Marchantia polymorpha</name>
    <name type="common">Common liverwort</name>
    <name type="synonym">Marchantia aquatica</name>
    <dbReference type="NCBI Taxonomy" id="3197"/>
    <lineage>
        <taxon>Eukaryota</taxon>
        <taxon>Viridiplantae</taxon>
        <taxon>Streptophyta</taxon>
        <taxon>Embryophyta</taxon>
        <taxon>Marchantiophyta</taxon>
        <taxon>Marchantiopsida</taxon>
        <taxon>Marchantiidae</taxon>
        <taxon>Marchantiales</taxon>
        <taxon>Marchantiaceae</taxon>
        <taxon>Marchantia</taxon>
    </lineage>
</organism>
<name>A0A2R6X995_MARPO</name>
<evidence type="ECO:0000313" key="2">
    <source>
        <dbReference type="Proteomes" id="UP000244005"/>
    </source>
</evidence>
<accession>A0A2R6X995</accession>
<dbReference type="Proteomes" id="UP000244005">
    <property type="component" value="Unassembled WGS sequence"/>
</dbReference>
<dbReference type="AlphaFoldDB" id="A0A2R6X995"/>
<gene>
    <name evidence="1" type="ORF">MARPO_0028s0008</name>
</gene>
<sequence>MKVQVTGLKVKVSQVNRPEIHHSSSIETKNQAILQKVRAMESHLWRLLVLVDNNLHPSCLGFIVQLYLQIVDQYKFY</sequence>
<keyword evidence="2" id="KW-1185">Reference proteome</keyword>
<evidence type="ECO:0000313" key="1">
    <source>
        <dbReference type="EMBL" id="PTQ42681.1"/>
    </source>
</evidence>
<protein>
    <submittedName>
        <fullName evidence="1">Uncharacterized protein</fullName>
    </submittedName>
</protein>